<evidence type="ECO:0000313" key="1">
    <source>
        <dbReference type="EMBL" id="CEK60326.1"/>
    </source>
</evidence>
<feature type="non-terminal residue" evidence="1">
    <location>
        <position position="1"/>
    </location>
</feature>
<organism evidence="1">
    <name type="scientific">Arion vulgaris</name>
    <dbReference type="NCBI Taxonomy" id="1028688"/>
    <lineage>
        <taxon>Eukaryota</taxon>
        <taxon>Metazoa</taxon>
        <taxon>Spiralia</taxon>
        <taxon>Lophotrochozoa</taxon>
        <taxon>Mollusca</taxon>
        <taxon>Gastropoda</taxon>
        <taxon>Heterobranchia</taxon>
        <taxon>Euthyneura</taxon>
        <taxon>Panpulmonata</taxon>
        <taxon>Eupulmonata</taxon>
        <taxon>Stylommatophora</taxon>
        <taxon>Helicina</taxon>
        <taxon>Arionoidea</taxon>
        <taxon>Arionidae</taxon>
        <taxon>Arion</taxon>
    </lineage>
</organism>
<gene>
    <name evidence="1" type="primary">ORF39083</name>
</gene>
<accession>A0A0B6YX89</accession>
<name>A0A0B6YX89_9EUPU</name>
<proteinExistence type="predicted"/>
<protein>
    <submittedName>
        <fullName evidence="1">Uncharacterized protein</fullName>
    </submittedName>
</protein>
<reference evidence="1" key="1">
    <citation type="submission" date="2014-12" db="EMBL/GenBank/DDBJ databases">
        <title>Insight into the proteome of Arion vulgaris.</title>
        <authorList>
            <person name="Aradska J."/>
            <person name="Bulat T."/>
            <person name="Smidak R."/>
            <person name="Sarate P."/>
            <person name="Gangsoo J."/>
            <person name="Sialana F."/>
            <person name="Bilban M."/>
            <person name="Lubec G."/>
        </authorList>
    </citation>
    <scope>NUCLEOTIDE SEQUENCE</scope>
    <source>
        <tissue evidence="1">Skin</tissue>
    </source>
</reference>
<dbReference type="EMBL" id="HACG01013461">
    <property type="protein sequence ID" value="CEK60326.1"/>
    <property type="molecule type" value="Transcribed_RNA"/>
</dbReference>
<dbReference type="AlphaFoldDB" id="A0A0B6YX89"/>
<sequence length="55" mass="6549">NSRYQSPHESKHFKYPHFIAENQVRWVGHSAQIPNNRIQKQLMYSELDDNKQPVG</sequence>